<dbReference type="EMBL" id="QNBE01000002">
    <property type="protein sequence ID" value="RKX71766.1"/>
    <property type="molecule type" value="Genomic_DNA"/>
</dbReference>
<protein>
    <submittedName>
        <fullName evidence="1">Uncharacterized protein</fullName>
    </submittedName>
</protein>
<gene>
    <name evidence="1" type="ORF">DRP53_00325</name>
</gene>
<proteinExistence type="predicted"/>
<organism evidence="1 2">
    <name type="scientific">candidate division WOR-3 bacterium</name>
    <dbReference type="NCBI Taxonomy" id="2052148"/>
    <lineage>
        <taxon>Bacteria</taxon>
        <taxon>Bacteria division WOR-3</taxon>
    </lineage>
</organism>
<sequence length="873" mass="99873">MIILISVFSLIETGLDSIYYRYLPIDTNIYERELEITSGGEMVMAGTKSFTISYGRDGLIFDQGMWVNFRGQTKDVMIEGSIADEEGKGEITRPLFEVENTRLGFQAPWGSGDFGDLYFPHHLLVGDHNQAGIGGRLRVGPIEGGLSVARGHYRYKRIKAEAHQGPYSIDPEGIIPGSETVYFDGIPLEKGVDYLIDYENGEITFTPKRPVTPINRIEIQYLSGDLKFLKLSGFGGVDHGKHRIGFITEVENKDRPIGIDLDPQDIELLERSGDTLIWIDGGDTLTGGDYHKVGDHYEFAGFGKGDYRVRFTYVGEGKGDYRYDEEIHAYRWVESGGDYVAKVKIRPPAREGLIYYRTDQGFGPIHLALEPSLSFTDGNLYSNRDPKRTGFGIGGRVESGIFFANFLTRDENYHFPLRYDYDLIYRWGMDSLEEVRSRYEAGIRFQTGGCEIIGSGGILNRRWPRGMVRINSAYGTLSYTRFLNRYRFLSKLEYPLGLLTPGMELLTEDERRIIGFGIRRGEIAKLGYRLMTDTLGNGREISFLLSPQFGPFRPELTLFRNRWEARSWDLLSIGGELIRPIYLSTRFAMNYELRRRYDEYYMKVKPGEGNYRLDTLTGRYIYDPRGDYIRKIHYLDRYDISRCYSLRVYLHHEMVSLDLLGTRDDLDSDLKLTGDMTYPGEVVEPSLNFSYHQREDRNTNFDGSELDLETGVHRYLTEARKVGPFLRFYRSFETEDGAIIQEIIKWGGKLKAAIYGRVGLDCYIGYDRIWAESPAYFPEIGEIVLDNPMLGTDLTLSLKNYRLDGGLELSYIYAPLIMGFFALSYPPGLSANYRIGMERKLGENSTVGVTYQGSHHPELGPDYQFGFATRIRF</sequence>
<dbReference type="Proteomes" id="UP000268469">
    <property type="component" value="Unassembled WGS sequence"/>
</dbReference>
<accession>A0A660SNT8</accession>
<name>A0A660SNT8_UNCW3</name>
<reference evidence="1 2" key="1">
    <citation type="submission" date="2018-06" db="EMBL/GenBank/DDBJ databases">
        <title>Extensive metabolic versatility and redundancy in microbially diverse, dynamic hydrothermal sediments.</title>
        <authorList>
            <person name="Dombrowski N."/>
            <person name="Teske A."/>
            <person name="Baker B.J."/>
        </authorList>
    </citation>
    <scope>NUCLEOTIDE SEQUENCE [LARGE SCALE GENOMIC DNA]</scope>
    <source>
        <strain evidence="1">B36_G15</strain>
    </source>
</reference>
<evidence type="ECO:0000313" key="1">
    <source>
        <dbReference type="EMBL" id="RKX71766.1"/>
    </source>
</evidence>
<dbReference type="AlphaFoldDB" id="A0A660SNT8"/>
<comment type="caution">
    <text evidence="1">The sequence shown here is derived from an EMBL/GenBank/DDBJ whole genome shotgun (WGS) entry which is preliminary data.</text>
</comment>
<evidence type="ECO:0000313" key="2">
    <source>
        <dbReference type="Proteomes" id="UP000268469"/>
    </source>
</evidence>